<protein>
    <submittedName>
        <fullName evidence="2">Uncharacterized protein</fullName>
    </submittedName>
</protein>
<sequence length="35" mass="4246">YGLFRWFIYINLFIALTILGITVTTYYQSRQIKKT</sequence>
<keyword evidence="1" id="KW-0472">Membrane</keyword>
<feature type="non-terminal residue" evidence="2">
    <location>
        <position position="1"/>
    </location>
</feature>
<name>X1EDE4_9ZZZZ</name>
<proteinExistence type="predicted"/>
<evidence type="ECO:0000313" key="2">
    <source>
        <dbReference type="EMBL" id="GAH15164.1"/>
    </source>
</evidence>
<evidence type="ECO:0000256" key="1">
    <source>
        <dbReference type="SAM" id="Phobius"/>
    </source>
</evidence>
<reference evidence="2" key="1">
    <citation type="journal article" date="2014" name="Front. Microbiol.">
        <title>High frequency of phylogenetically diverse reductive dehalogenase-homologous genes in deep subseafloor sedimentary metagenomes.</title>
        <authorList>
            <person name="Kawai M."/>
            <person name="Futagami T."/>
            <person name="Toyoda A."/>
            <person name="Takaki Y."/>
            <person name="Nishi S."/>
            <person name="Hori S."/>
            <person name="Arai W."/>
            <person name="Tsubouchi T."/>
            <person name="Morono Y."/>
            <person name="Uchiyama I."/>
            <person name="Ito T."/>
            <person name="Fujiyama A."/>
            <person name="Inagaki F."/>
            <person name="Takami H."/>
        </authorList>
    </citation>
    <scope>NUCLEOTIDE SEQUENCE</scope>
    <source>
        <strain evidence="2">Expedition CK06-06</strain>
    </source>
</reference>
<dbReference type="EMBL" id="BART01034164">
    <property type="protein sequence ID" value="GAH15164.1"/>
    <property type="molecule type" value="Genomic_DNA"/>
</dbReference>
<keyword evidence="1" id="KW-1133">Transmembrane helix</keyword>
<organism evidence="2">
    <name type="scientific">marine sediment metagenome</name>
    <dbReference type="NCBI Taxonomy" id="412755"/>
    <lineage>
        <taxon>unclassified sequences</taxon>
        <taxon>metagenomes</taxon>
        <taxon>ecological metagenomes</taxon>
    </lineage>
</organism>
<feature type="transmembrane region" description="Helical" evidence="1">
    <location>
        <begin position="6"/>
        <end position="27"/>
    </location>
</feature>
<keyword evidence="1" id="KW-0812">Transmembrane</keyword>
<gene>
    <name evidence="2" type="ORF">S01H4_58482</name>
</gene>
<dbReference type="AlphaFoldDB" id="X1EDE4"/>
<comment type="caution">
    <text evidence="2">The sequence shown here is derived from an EMBL/GenBank/DDBJ whole genome shotgun (WGS) entry which is preliminary data.</text>
</comment>
<accession>X1EDE4</accession>